<dbReference type="GO" id="GO:0043023">
    <property type="term" value="F:ribosomal large subunit binding"/>
    <property type="evidence" value="ECO:0007669"/>
    <property type="project" value="TreeGrafter"/>
</dbReference>
<feature type="domain" description="UBA" evidence="6">
    <location>
        <begin position="793"/>
        <end position="833"/>
    </location>
</feature>
<feature type="region of interest" description="Disordered" evidence="5">
    <location>
        <begin position="712"/>
        <end position="783"/>
    </location>
</feature>
<name>A0A8J2SL56_9STRA</name>
<feature type="compositionally biased region" description="Basic and acidic residues" evidence="5">
    <location>
        <begin position="640"/>
        <end position="655"/>
    </location>
</feature>
<organism evidence="7 8">
    <name type="scientific">Pelagomonas calceolata</name>
    <dbReference type="NCBI Taxonomy" id="35677"/>
    <lineage>
        <taxon>Eukaryota</taxon>
        <taxon>Sar</taxon>
        <taxon>Stramenopiles</taxon>
        <taxon>Ochrophyta</taxon>
        <taxon>Pelagophyceae</taxon>
        <taxon>Pelagomonadales</taxon>
        <taxon>Pelagomonadaceae</taxon>
        <taxon>Pelagomonas</taxon>
    </lineage>
</organism>
<dbReference type="GO" id="GO:1990116">
    <property type="term" value="P:ribosome-associated ubiquitin-dependent protein catabolic process"/>
    <property type="evidence" value="ECO:0007669"/>
    <property type="project" value="TreeGrafter"/>
</dbReference>
<dbReference type="AlphaFoldDB" id="A0A8J2SL56"/>
<reference evidence="7" key="1">
    <citation type="submission" date="2021-11" db="EMBL/GenBank/DDBJ databases">
        <authorList>
            <consortium name="Genoscope - CEA"/>
            <person name="William W."/>
        </authorList>
    </citation>
    <scope>NUCLEOTIDE SEQUENCE</scope>
</reference>
<dbReference type="OrthoDB" id="207084at2759"/>
<dbReference type="PANTHER" id="PTHR15239:SF6">
    <property type="entry name" value="RIBOSOME QUALITY CONTROL COMPLEX SUBUNIT NEMF"/>
    <property type="match status" value="1"/>
</dbReference>
<evidence type="ECO:0000256" key="4">
    <source>
        <dbReference type="ARBA" id="ARBA00023054"/>
    </source>
</evidence>
<comment type="caution">
    <text evidence="7">The sequence shown here is derived from an EMBL/GenBank/DDBJ whole genome shotgun (WGS) entry which is preliminary data.</text>
</comment>
<feature type="compositionally biased region" description="Basic and acidic residues" evidence="5">
    <location>
        <begin position="1070"/>
        <end position="1080"/>
    </location>
</feature>
<evidence type="ECO:0000259" key="6">
    <source>
        <dbReference type="PROSITE" id="PS50030"/>
    </source>
</evidence>
<evidence type="ECO:0000313" key="7">
    <source>
        <dbReference type="EMBL" id="CAH0374438.1"/>
    </source>
</evidence>
<dbReference type="Pfam" id="PF05833">
    <property type="entry name" value="NFACT_N"/>
    <property type="match status" value="1"/>
</dbReference>
<feature type="region of interest" description="Disordered" evidence="5">
    <location>
        <begin position="1066"/>
        <end position="1089"/>
    </location>
</feature>
<keyword evidence="4" id="KW-0175">Coiled coil</keyword>
<keyword evidence="8" id="KW-1185">Reference proteome</keyword>
<dbReference type="InterPro" id="IPR021846">
    <property type="entry name" value="NFACT-C"/>
</dbReference>
<dbReference type="GO" id="GO:0000049">
    <property type="term" value="F:tRNA binding"/>
    <property type="evidence" value="ECO:0007669"/>
    <property type="project" value="TreeGrafter"/>
</dbReference>
<evidence type="ECO:0000313" key="8">
    <source>
        <dbReference type="Proteomes" id="UP000789595"/>
    </source>
</evidence>
<feature type="compositionally biased region" description="Basic residues" evidence="5">
    <location>
        <begin position="751"/>
        <end position="765"/>
    </location>
</feature>
<keyword evidence="3" id="KW-0963">Cytoplasm</keyword>
<evidence type="ECO:0000256" key="5">
    <source>
        <dbReference type="SAM" id="MobiDB-lite"/>
    </source>
</evidence>
<proteinExistence type="inferred from homology"/>
<gene>
    <name evidence="7" type="ORF">PECAL_4P17170</name>
</gene>
<comment type="subcellular location">
    <subcellularLocation>
        <location evidence="1">Cytoplasm</location>
    </subcellularLocation>
</comment>
<dbReference type="Gene3D" id="2.30.310.10">
    <property type="entry name" value="ibrinogen binding protein from staphylococcus aureus domain"/>
    <property type="match status" value="1"/>
</dbReference>
<dbReference type="GO" id="GO:0072344">
    <property type="term" value="P:rescue of stalled ribosome"/>
    <property type="evidence" value="ECO:0007669"/>
    <property type="project" value="TreeGrafter"/>
</dbReference>
<dbReference type="Proteomes" id="UP000789595">
    <property type="component" value="Unassembled WGS sequence"/>
</dbReference>
<evidence type="ECO:0000256" key="3">
    <source>
        <dbReference type="ARBA" id="ARBA00022490"/>
    </source>
</evidence>
<dbReference type="Pfam" id="PF11923">
    <property type="entry name" value="NFACT-C"/>
    <property type="match status" value="1"/>
</dbReference>
<dbReference type="Gene3D" id="1.10.8.10">
    <property type="entry name" value="DNA helicase RuvA subunit, C-terminal domain"/>
    <property type="match status" value="1"/>
</dbReference>
<evidence type="ECO:0000256" key="1">
    <source>
        <dbReference type="ARBA" id="ARBA00004496"/>
    </source>
</evidence>
<dbReference type="PROSITE" id="PS50030">
    <property type="entry name" value="UBA"/>
    <property type="match status" value="1"/>
</dbReference>
<comment type="similarity">
    <text evidence="2">Belongs to the NEMF family.</text>
</comment>
<dbReference type="InterPro" id="IPR051608">
    <property type="entry name" value="RQC_Subunit_NEMF"/>
</dbReference>
<dbReference type="EMBL" id="CAKKNE010000004">
    <property type="protein sequence ID" value="CAH0374438.1"/>
    <property type="molecule type" value="Genomic_DNA"/>
</dbReference>
<dbReference type="GO" id="GO:0005737">
    <property type="term" value="C:cytoplasm"/>
    <property type="evidence" value="ECO:0007669"/>
    <property type="project" value="UniProtKB-SubCell"/>
</dbReference>
<dbReference type="InterPro" id="IPR008532">
    <property type="entry name" value="NFACT_RNA-bd"/>
</dbReference>
<dbReference type="InterPro" id="IPR009060">
    <property type="entry name" value="UBA-like_sf"/>
</dbReference>
<protein>
    <recommendedName>
        <fullName evidence="6">UBA domain-containing protein</fullName>
    </recommendedName>
</protein>
<dbReference type="GO" id="GO:1990112">
    <property type="term" value="C:RQC complex"/>
    <property type="evidence" value="ECO:0007669"/>
    <property type="project" value="TreeGrafter"/>
</dbReference>
<dbReference type="InterPro" id="IPR015940">
    <property type="entry name" value="UBA"/>
</dbReference>
<dbReference type="SUPFAM" id="SSF46934">
    <property type="entry name" value="UBA-like"/>
    <property type="match status" value="1"/>
</dbReference>
<sequence>MPKARFTVSDVAAMAREVRERCGDWRVNQIYDGDARTFVLKLQQSGIPEKRLLLLESGTKFLVTKFDAREDPQAMPSPLCSKLRSSLKGKRLTDVKALGRDRVVSLRFGAGPGTFNLFLELYAAGNVVLCDASYVVVAALRTDSLKVGDSYTVAVRAVAPPSELLPADGLQKFLEEALRTRVQRSEAAALAQQTKKKKKRRGAWTLAQLLLDRGSGVDAYGSDVVDHCIVASGLDGSLPLAEQPEDYVHKLHASLRAAPSLADAITTGTCGKPRLLLENDKFVSFAPGVFLQHEAYDVREFSSFCEAVDEYFRETKETKLQSKAKDATHAITAKVEKIRIDQKQRVDDLEASLALKERTASLLEERADQIDAVVQVLNNALQSGLRWDEVQDYVREEQAKGSPLASLIQEIDFEQRVVTVALDECSAKVSLDESARAASSTLWSLAKKARMKVTKTQEASVSVIKAAEKQADNKLKARAWQQDASRLKRQKSTQAWFQRFAWFVSSEGFLVVAPRDKGQCEQVLFGGVLRPTDALVLCEQNGPPTVVRARNGVLSPLALHEAGCFAACRSDAWQRRDRAPAYWVPGFSVRRVGSSNSTQVLNVLGDVAISSGTKKTYLPPTQLELTFALLFKLSDDSLEAHSGDRPGRVPDEELLRLTPSEEATESEEEVAPVVVEDALPPAPEPHFARTGKLTARERKLLKKYGGDIDAMREAEQRRIGSRTREGRRAPSPEPLPVDEEEEVPSPVQQKKTSRRQRGQKKKKNRRRDDSSEDEGPRVPLRLQKVPTISRKKKTKNEGLEVLIGMGFARDAAAATLAAHDGDVNAAATALSAFDQEEEAPPAPPSTAELLDGTSSQAVARLGPLASDAWARCTREIPALDEAAMAYELHRVADLNDDAKACQVFEAFLTADVEERERNDRRRNEAAAREKRTGIASDFVEAPRNLPALLSGICRRIARGDAPKTTKSAGIVIEGDDAEHVARLTGTPLPTDSLTEAVAVCCPTSACRGFAHSLKLQPGGTKKGRAARDALEILARAASDHVDLIRDVDANEAILALVGNTRVTHQAASQLKKDRAVDEKQNKKKKKTSV</sequence>
<dbReference type="PANTHER" id="PTHR15239">
    <property type="entry name" value="NUCLEAR EXPORT MEDIATOR FACTOR NEMF"/>
    <property type="match status" value="1"/>
</dbReference>
<dbReference type="Pfam" id="PF05670">
    <property type="entry name" value="NFACT-R_1"/>
    <property type="match status" value="1"/>
</dbReference>
<feature type="region of interest" description="Disordered" evidence="5">
    <location>
        <begin position="640"/>
        <end position="671"/>
    </location>
</feature>
<evidence type="ECO:0000256" key="2">
    <source>
        <dbReference type="ARBA" id="ARBA00008318"/>
    </source>
</evidence>
<accession>A0A8J2SL56</accession>
<feature type="compositionally biased region" description="Basic and acidic residues" evidence="5">
    <location>
        <begin position="712"/>
        <end position="730"/>
    </location>
</feature>